<organism evidence="2 3">
    <name type="scientific">Stackebrandtia albiflava</name>
    <dbReference type="NCBI Taxonomy" id="406432"/>
    <lineage>
        <taxon>Bacteria</taxon>
        <taxon>Bacillati</taxon>
        <taxon>Actinomycetota</taxon>
        <taxon>Actinomycetes</taxon>
        <taxon>Glycomycetales</taxon>
        <taxon>Glycomycetaceae</taxon>
        <taxon>Stackebrandtia</taxon>
    </lineage>
</organism>
<proteinExistence type="predicted"/>
<feature type="region of interest" description="Disordered" evidence="1">
    <location>
        <begin position="15"/>
        <end position="35"/>
    </location>
</feature>
<dbReference type="AlphaFoldDB" id="A0A562VCC5"/>
<name>A0A562VCC5_9ACTN</name>
<protein>
    <submittedName>
        <fullName evidence="2">Uncharacterized protein</fullName>
    </submittedName>
</protein>
<dbReference type="EMBL" id="VLLL01000005">
    <property type="protein sequence ID" value="TWJ15543.1"/>
    <property type="molecule type" value="Genomic_DNA"/>
</dbReference>
<feature type="compositionally biased region" description="Low complexity" evidence="1">
    <location>
        <begin position="15"/>
        <end position="27"/>
    </location>
</feature>
<comment type="caution">
    <text evidence="2">The sequence shown here is derived from an EMBL/GenBank/DDBJ whole genome shotgun (WGS) entry which is preliminary data.</text>
</comment>
<feature type="region of interest" description="Disordered" evidence="1">
    <location>
        <begin position="115"/>
        <end position="142"/>
    </location>
</feature>
<keyword evidence="3" id="KW-1185">Reference proteome</keyword>
<evidence type="ECO:0000256" key="1">
    <source>
        <dbReference type="SAM" id="MobiDB-lite"/>
    </source>
</evidence>
<sequence>MATGFLLLAALTACGGEPEPSEGSTGELADTPDNADEMALAFAECMREHGVDMPDPTFDEEGGADISLPDGVDDETLRAAEEACKEFLPHGGEPPKIDPEVLEALHEYARCMRENGVPDFPDPDENGGFALDGDEFPPDDPTIMAAEEVCRDLMPGTPGDGGPGAGE</sequence>
<gene>
    <name evidence="2" type="ORF">LX16_1254</name>
</gene>
<dbReference type="Proteomes" id="UP000321617">
    <property type="component" value="Unassembled WGS sequence"/>
</dbReference>
<reference evidence="2 3" key="1">
    <citation type="journal article" date="2013" name="Stand. Genomic Sci.">
        <title>Genomic Encyclopedia of Type Strains, Phase I: The one thousand microbial genomes (KMG-I) project.</title>
        <authorList>
            <person name="Kyrpides N.C."/>
            <person name="Woyke T."/>
            <person name="Eisen J.A."/>
            <person name="Garrity G."/>
            <person name="Lilburn T.G."/>
            <person name="Beck B.J."/>
            <person name="Whitman W.B."/>
            <person name="Hugenholtz P."/>
            <person name="Klenk H.P."/>
        </authorList>
    </citation>
    <scope>NUCLEOTIDE SEQUENCE [LARGE SCALE GENOMIC DNA]</scope>
    <source>
        <strain evidence="2 3">DSM 45044</strain>
    </source>
</reference>
<accession>A0A562VCC5</accession>
<evidence type="ECO:0000313" key="2">
    <source>
        <dbReference type="EMBL" id="TWJ15543.1"/>
    </source>
</evidence>
<evidence type="ECO:0000313" key="3">
    <source>
        <dbReference type="Proteomes" id="UP000321617"/>
    </source>
</evidence>